<evidence type="ECO:0000256" key="1">
    <source>
        <dbReference type="SAM" id="SignalP"/>
    </source>
</evidence>
<evidence type="ECO:0000313" key="3">
    <source>
        <dbReference type="EMBL" id="RUO27784.1"/>
    </source>
</evidence>
<dbReference type="Proteomes" id="UP000287865">
    <property type="component" value="Unassembled WGS sequence"/>
</dbReference>
<reference evidence="3 5" key="1">
    <citation type="journal article" date="2018" name="Front. Microbiol.">
        <title>Genome-Based Analysis Reveals the Taxonomy and Diversity of the Family Idiomarinaceae.</title>
        <authorList>
            <person name="Liu Y."/>
            <person name="Lai Q."/>
            <person name="Shao Z."/>
        </authorList>
    </citation>
    <scope>NUCLEOTIDE SEQUENCE [LARGE SCALE GENOMIC DNA]</scope>
    <source>
        <strain evidence="3 5">CF12-14</strain>
    </source>
</reference>
<evidence type="ECO:0000313" key="4">
    <source>
        <dbReference type="Proteomes" id="UP000249203"/>
    </source>
</evidence>
<evidence type="ECO:0000313" key="2">
    <source>
        <dbReference type="EMBL" id="RAJ99052.1"/>
    </source>
</evidence>
<keyword evidence="1" id="KW-0732">Signal</keyword>
<organism evidence="2 4">
    <name type="scientific">Aliidiomarina maris</name>
    <dbReference type="NCBI Taxonomy" id="531312"/>
    <lineage>
        <taxon>Bacteria</taxon>
        <taxon>Pseudomonadati</taxon>
        <taxon>Pseudomonadota</taxon>
        <taxon>Gammaproteobacteria</taxon>
        <taxon>Alteromonadales</taxon>
        <taxon>Idiomarinaceae</taxon>
        <taxon>Aliidiomarina</taxon>
    </lineage>
</organism>
<evidence type="ECO:0008006" key="6">
    <source>
        <dbReference type="Google" id="ProtNLM"/>
    </source>
</evidence>
<dbReference type="OrthoDB" id="6401123at2"/>
<dbReference type="EMBL" id="PIPK01000002">
    <property type="protein sequence ID" value="RUO27784.1"/>
    <property type="molecule type" value="Genomic_DNA"/>
</dbReference>
<name>A0A327X340_9GAMM</name>
<dbReference type="Proteomes" id="UP000249203">
    <property type="component" value="Unassembled WGS sequence"/>
</dbReference>
<feature type="chain" id="PRO_5016411918" description="Reelin domain-containing protein" evidence="1">
    <location>
        <begin position="28"/>
        <end position="186"/>
    </location>
</feature>
<dbReference type="AlphaFoldDB" id="A0A327X340"/>
<keyword evidence="5" id="KW-1185">Reference proteome</keyword>
<protein>
    <recommendedName>
        <fullName evidence="6">Reelin domain-containing protein</fullName>
    </recommendedName>
</protein>
<proteinExistence type="predicted"/>
<dbReference type="EMBL" id="QLMD01000003">
    <property type="protein sequence ID" value="RAJ99052.1"/>
    <property type="molecule type" value="Genomic_DNA"/>
</dbReference>
<dbReference type="RefSeq" id="WP_111568677.1">
    <property type="nucleotide sequence ID" value="NZ_PIPK01000002.1"/>
</dbReference>
<gene>
    <name evidence="2" type="ORF">B0I24_10344</name>
    <name evidence="3" type="ORF">CWE07_04025</name>
</gene>
<sequence length="186" mass="19971">MLNVKPKARVALGLAIFYLAAALPALAFPEGAEPKLTGGQGFDDCSSCHFAGPDKRETSGIELHGLAEQMVPGAWYQLTLEVTDPEQQVGGFQLAFRDLATGESVGEFDMGDGQLILPHDNVNFLGHSKPQRAEQVDGDKVTRWQFVWRAGDAESLELSVAAVAADGDDSSLGDNVYTYSRVWGAD</sequence>
<dbReference type="InterPro" id="IPR042307">
    <property type="entry name" value="Reeler_sf"/>
</dbReference>
<accession>A0A327X340</accession>
<dbReference type="Gene3D" id="2.60.40.4060">
    <property type="entry name" value="Reeler domain"/>
    <property type="match status" value="1"/>
</dbReference>
<feature type="signal peptide" evidence="1">
    <location>
        <begin position="1"/>
        <end position="27"/>
    </location>
</feature>
<reference evidence="2 4" key="2">
    <citation type="submission" date="2018-06" db="EMBL/GenBank/DDBJ databases">
        <title>Genomic Encyclopedia of Type Strains, Phase III (KMG-III): the genomes of soil and plant-associated and newly described type strains.</title>
        <authorList>
            <person name="Whitman W."/>
        </authorList>
    </citation>
    <scope>NUCLEOTIDE SEQUENCE [LARGE SCALE GENOMIC DNA]</scope>
    <source>
        <strain evidence="2 4">CGMCC 1.15366</strain>
    </source>
</reference>
<dbReference type="NCBIfam" id="NF041895">
    <property type="entry name" value="choice_anch_V"/>
    <property type="match status" value="1"/>
</dbReference>
<evidence type="ECO:0000313" key="5">
    <source>
        <dbReference type="Proteomes" id="UP000287865"/>
    </source>
</evidence>
<comment type="caution">
    <text evidence="2">The sequence shown here is derived from an EMBL/GenBank/DDBJ whole genome shotgun (WGS) entry which is preliminary data.</text>
</comment>